<comment type="caution">
    <text evidence="1">The sequence shown here is derived from an EMBL/GenBank/DDBJ whole genome shotgun (WGS) entry which is preliminary data.</text>
</comment>
<keyword evidence="2" id="KW-1185">Reference proteome</keyword>
<gene>
    <name evidence="1" type="ORF">DEBURN_LOCUS1942</name>
</gene>
<evidence type="ECO:0000313" key="2">
    <source>
        <dbReference type="Proteomes" id="UP000789706"/>
    </source>
</evidence>
<evidence type="ECO:0000313" key="1">
    <source>
        <dbReference type="EMBL" id="CAG8448151.1"/>
    </source>
</evidence>
<protein>
    <submittedName>
        <fullName evidence="1">4683_t:CDS:1</fullName>
    </submittedName>
</protein>
<dbReference type="EMBL" id="CAJVPK010000097">
    <property type="protein sequence ID" value="CAG8448151.1"/>
    <property type="molecule type" value="Genomic_DNA"/>
</dbReference>
<organism evidence="1 2">
    <name type="scientific">Diversispora eburnea</name>
    <dbReference type="NCBI Taxonomy" id="1213867"/>
    <lineage>
        <taxon>Eukaryota</taxon>
        <taxon>Fungi</taxon>
        <taxon>Fungi incertae sedis</taxon>
        <taxon>Mucoromycota</taxon>
        <taxon>Glomeromycotina</taxon>
        <taxon>Glomeromycetes</taxon>
        <taxon>Diversisporales</taxon>
        <taxon>Diversisporaceae</taxon>
        <taxon>Diversispora</taxon>
    </lineage>
</organism>
<reference evidence="1" key="1">
    <citation type="submission" date="2021-06" db="EMBL/GenBank/DDBJ databases">
        <authorList>
            <person name="Kallberg Y."/>
            <person name="Tangrot J."/>
            <person name="Rosling A."/>
        </authorList>
    </citation>
    <scope>NUCLEOTIDE SEQUENCE</scope>
    <source>
        <strain evidence="1">AZ414A</strain>
    </source>
</reference>
<dbReference type="AlphaFoldDB" id="A0A9N8VEM4"/>
<dbReference type="Proteomes" id="UP000789706">
    <property type="component" value="Unassembled WGS sequence"/>
</dbReference>
<name>A0A9N8VEM4_9GLOM</name>
<sequence>MKSEVGGYEVEFTALTEGSIIAAKTAPDLHYPSRWKMLKERVLIDENVPPSNDFGCKYSVHRNLTDDRNRLNIFN</sequence>
<proteinExistence type="predicted"/>
<accession>A0A9N8VEM4</accession>